<dbReference type="AlphaFoldDB" id="G9XK88"/>
<reference evidence="1 2" key="1">
    <citation type="submission" date="2011-08" db="EMBL/GenBank/DDBJ databases">
        <authorList>
            <person name="Weinstock G."/>
            <person name="Sodergren E."/>
            <person name="Clifton S."/>
            <person name="Fulton L."/>
            <person name="Fulton B."/>
            <person name="Courtney L."/>
            <person name="Fronick C."/>
            <person name="Harrison M."/>
            <person name="Strong C."/>
            <person name="Farmer C."/>
            <person name="Delahaunty K."/>
            <person name="Markovic C."/>
            <person name="Hall O."/>
            <person name="Minx P."/>
            <person name="Tomlinson C."/>
            <person name="Mitreva M."/>
            <person name="Hou S."/>
            <person name="Chen J."/>
            <person name="Wollam A."/>
            <person name="Pepin K.H."/>
            <person name="Johnson M."/>
            <person name="Bhonagiri V."/>
            <person name="Zhang X."/>
            <person name="Suruliraj S."/>
            <person name="Warren W."/>
            <person name="Chinwalla A."/>
            <person name="Mardis E.R."/>
            <person name="Wilson R.K."/>
        </authorList>
    </citation>
    <scope>NUCLEOTIDE SEQUENCE [LARGE SCALE GENOMIC DNA]</scope>
    <source>
        <strain evidence="1 2">DP7</strain>
    </source>
</reference>
<dbReference type="Proteomes" id="UP000004416">
    <property type="component" value="Unassembled WGS sequence"/>
</dbReference>
<dbReference type="EMBL" id="AFZX01000032">
    <property type="protein sequence ID" value="EHL07974.1"/>
    <property type="molecule type" value="Genomic_DNA"/>
</dbReference>
<evidence type="ECO:0000313" key="2">
    <source>
        <dbReference type="Proteomes" id="UP000004416"/>
    </source>
</evidence>
<protein>
    <submittedName>
        <fullName evidence="1">Uncharacterized protein</fullName>
    </submittedName>
</protein>
<sequence>MYTTNSTEDRVCWAANGMLFLASRHLCREVFVSDVIMSP</sequence>
<proteinExistence type="predicted"/>
<evidence type="ECO:0000313" key="1">
    <source>
        <dbReference type="EMBL" id="EHL07974.1"/>
    </source>
</evidence>
<accession>G9XK88</accession>
<organism evidence="1 2">
    <name type="scientific">Desulfitobacterium hafniense DP7</name>
    <dbReference type="NCBI Taxonomy" id="537010"/>
    <lineage>
        <taxon>Bacteria</taxon>
        <taxon>Bacillati</taxon>
        <taxon>Bacillota</taxon>
        <taxon>Clostridia</taxon>
        <taxon>Eubacteriales</taxon>
        <taxon>Desulfitobacteriaceae</taxon>
        <taxon>Desulfitobacterium</taxon>
    </lineage>
</organism>
<comment type="caution">
    <text evidence="1">The sequence shown here is derived from an EMBL/GenBank/DDBJ whole genome shotgun (WGS) entry which is preliminary data.</text>
</comment>
<gene>
    <name evidence="1" type="ORF">HMPREF0322_01371</name>
</gene>
<name>G9XK88_DESHA</name>
<dbReference type="HOGENOM" id="CLU_3308469_0_0_9"/>